<feature type="domain" description="Glycosyltransferase 2-like" evidence="1">
    <location>
        <begin position="10"/>
        <end position="140"/>
    </location>
</feature>
<comment type="caution">
    <text evidence="2">The sequence shown here is derived from an EMBL/GenBank/DDBJ whole genome shotgun (WGS) entry which is preliminary data.</text>
</comment>
<evidence type="ECO:0000313" key="2">
    <source>
        <dbReference type="EMBL" id="MPL97830.1"/>
    </source>
</evidence>
<sequence length="561" mass="65188">MNQVAIYTQAYNAEKTIRRTIESVLHQTEERFVYYILENGSTDKTRDIILEYAREDKRITPLLYDENDLFRFVEILPFIFSERRGKFFATLDADDEYNYEFLEKMLDFTNINSLDVAMCGSNFIDARNNQILGKRQISKNLIISGRGFSDNFSQYHAFIRPYWGKLYSMALFHNFSFENVRKVSYGSDTIFVIEALRQAERAGILAETLHKYYVSPKSASYHFDDRRIESDQIQDDITRSYLKEKCGVISAVNEQFMSLVYANAIHDTLNVLLNSVLSSTEKIQQLSNIFSYVSTQKLFLNENIIGQGLDKMLRDPTVKWLLTQKECRKPEYARKAAKILMAMYEDLPRTINKDGLIFVLQKMPEILESILKKDYVHILERLQTWFKRHMEDSPALSKLELDSYRFLKKSDEELFSLFATIKKLRPVSFKALNLDQQTRCLLQKYPLLKEVSANLAFALTPAIHKVIKGNFTQALKSLLAIQNLDINDNDAEAYILLGENLAAVADNADVYIYFKKFRVSYLLDCSCTNEAGTELDELESILPDDEDFVELRRRLTELLSK</sequence>
<dbReference type="SUPFAM" id="SSF53448">
    <property type="entry name" value="Nucleotide-diphospho-sugar transferases"/>
    <property type="match status" value="1"/>
</dbReference>
<accession>A0A644W308</accession>
<proteinExistence type="predicted"/>
<dbReference type="PANTHER" id="PTHR22916:SF3">
    <property type="entry name" value="UDP-GLCNAC:BETAGAL BETA-1,3-N-ACETYLGLUCOSAMINYLTRANSFERASE-LIKE PROTEIN 1"/>
    <property type="match status" value="1"/>
</dbReference>
<dbReference type="PANTHER" id="PTHR22916">
    <property type="entry name" value="GLYCOSYLTRANSFERASE"/>
    <property type="match status" value="1"/>
</dbReference>
<dbReference type="GO" id="GO:0016758">
    <property type="term" value="F:hexosyltransferase activity"/>
    <property type="evidence" value="ECO:0007669"/>
    <property type="project" value="UniProtKB-ARBA"/>
</dbReference>
<dbReference type="InterPro" id="IPR029044">
    <property type="entry name" value="Nucleotide-diphossugar_trans"/>
</dbReference>
<gene>
    <name evidence="2" type="ORF">SDC9_44025</name>
</gene>
<evidence type="ECO:0000259" key="1">
    <source>
        <dbReference type="Pfam" id="PF00535"/>
    </source>
</evidence>
<dbReference type="EMBL" id="VSSQ01000576">
    <property type="protein sequence ID" value="MPL97830.1"/>
    <property type="molecule type" value="Genomic_DNA"/>
</dbReference>
<organism evidence="2">
    <name type="scientific">bioreactor metagenome</name>
    <dbReference type="NCBI Taxonomy" id="1076179"/>
    <lineage>
        <taxon>unclassified sequences</taxon>
        <taxon>metagenomes</taxon>
        <taxon>ecological metagenomes</taxon>
    </lineage>
</organism>
<reference evidence="2" key="1">
    <citation type="submission" date="2019-08" db="EMBL/GenBank/DDBJ databases">
        <authorList>
            <person name="Kucharzyk K."/>
            <person name="Murdoch R.W."/>
            <person name="Higgins S."/>
            <person name="Loffler F."/>
        </authorList>
    </citation>
    <scope>NUCLEOTIDE SEQUENCE</scope>
</reference>
<dbReference type="Gene3D" id="3.90.550.10">
    <property type="entry name" value="Spore Coat Polysaccharide Biosynthesis Protein SpsA, Chain A"/>
    <property type="match status" value="1"/>
</dbReference>
<dbReference type="Pfam" id="PF00535">
    <property type="entry name" value="Glycos_transf_2"/>
    <property type="match status" value="1"/>
</dbReference>
<dbReference type="AlphaFoldDB" id="A0A644W308"/>
<name>A0A644W308_9ZZZZ</name>
<protein>
    <recommendedName>
        <fullName evidence="1">Glycosyltransferase 2-like domain-containing protein</fullName>
    </recommendedName>
</protein>
<dbReference type="CDD" id="cd00761">
    <property type="entry name" value="Glyco_tranf_GTA_type"/>
    <property type="match status" value="1"/>
</dbReference>
<dbReference type="InterPro" id="IPR001173">
    <property type="entry name" value="Glyco_trans_2-like"/>
</dbReference>